<evidence type="ECO:0000313" key="4">
    <source>
        <dbReference type="EMBL" id="MEA5258170.1"/>
    </source>
</evidence>
<dbReference type="Proteomes" id="UP001304671">
    <property type="component" value="Unassembled WGS sequence"/>
</dbReference>
<accession>A0ABU5QMM1</accession>
<evidence type="ECO:0000259" key="3">
    <source>
        <dbReference type="PROSITE" id="PS50966"/>
    </source>
</evidence>
<dbReference type="EMBL" id="JAYFUL010000013">
    <property type="protein sequence ID" value="MEA5258170.1"/>
    <property type="molecule type" value="Genomic_DNA"/>
</dbReference>
<comment type="caution">
    <text evidence="4">The sequence shown here is derived from an EMBL/GenBank/DDBJ whole genome shotgun (WGS) entry which is preliminary data.</text>
</comment>
<name>A0ABU5QMM1_9BACT</name>
<keyword evidence="1" id="KW-0479">Metal-binding</keyword>
<dbReference type="Pfam" id="PF04434">
    <property type="entry name" value="SWIM"/>
    <property type="match status" value="1"/>
</dbReference>
<reference evidence="4 5" key="1">
    <citation type="submission" date="2023-12" db="EMBL/GenBank/DDBJ databases">
        <title>Novel species of the genus Arcicella isolated from rivers.</title>
        <authorList>
            <person name="Lu H."/>
        </authorList>
    </citation>
    <scope>NUCLEOTIDE SEQUENCE [LARGE SCALE GENOMIC DNA]</scope>
    <source>
        <strain evidence="4 5">LMG 21963</strain>
    </source>
</reference>
<keyword evidence="1" id="KW-0863">Zinc-finger</keyword>
<proteinExistence type="predicted"/>
<evidence type="ECO:0000313" key="5">
    <source>
        <dbReference type="Proteomes" id="UP001304671"/>
    </source>
</evidence>
<dbReference type="PROSITE" id="PS50966">
    <property type="entry name" value="ZF_SWIM"/>
    <property type="match status" value="1"/>
</dbReference>
<evidence type="ECO:0000256" key="1">
    <source>
        <dbReference type="PROSITE-ProRule" id="PRU00325"/>
    </source>
</evidence>
<protein>
    <submittedName>
        <fullName evidence="4">SWIM zinc finger family protein</fullName>
    </submittedName>
</protein>
<evidence type="ECO:0000256" key="2">
    <source>
        <dbReference type="SAM" id="MobiDB-lite"/>
    </source>
</evidence>
<keyword evidence="1" id="KW-0862">Zinc</keyword>
<gene>
    <name evidence="4" type="ORF">VB264_10295</name>
</gene>
<feature type="domain" description="SWIM-type" evidence="3">
    <location>
        <begin position="52"/>
        <end position="85"/>
    </location>
</feature>
<keyword evidence="5" id="KW-1185">Reference proteome</keyword>
<sequence length="448" mass="51041">MNFSEQQVETLAPDTASLKAGKALSNANQWLIKQFNERVLWGEIKGSGSKPYRTQIDLQNIAYKCSCPSFKFPCKHGIGLMLAFAKQPTLFSETNSEPDWVKEWIDKRNLKAEKKVEVSPETSLDTEEKAQKSKEKRQNERLLQVEGGIVELELWLKDLVRTGLLALPNKDASFFEKIAARMVDAKATGLAGRVRAFRDLNYLGNDDWQKDSLRIAAEIFLLIEAFKNSSKLSLEWQQSLKSLVGWNQSPKELLQNPNAEKVKDVWIALGQEQQESEGIIIQRNWLLGAKTNRSALILNFGTPYSPLDNIVLPGALIEAELVFFPSVLPHRAVINLQKGFVQKLDKIPEMFNDWTDAFQFRAEQLSKYPFVNDIPMVINNLRFVLDKKQHILCDATMHFHEISHSWTEEKMLTLYAYAGNTSVNLAGIFRRDGFLPLGIFEGDNYLML</sequence>
<dbReference type="RefSeq" id="WP_323249076.1">
    <property type="nucleotide sequence ID" value="NZ_JAYFUL010000013.1"/>
</dbReference>
<feature type="region of interest" description="Disordered" evidence="2">
    <location>
        <begin position="116"/>
        <end position="137"/>
    </location>
</feature>
<dbReference type="InterPro" id="IPR007527">
    <property type="entry name" value="Znf_SWIM"/>
</dbReference>
<organism evidence="4 5">
    <name type="scientific">Arcicella aquatica</name>
    <dbReference type="NCBI Taxonomy" id="217141"/>
    <lineage>
        <taxon>Bacteria</taxon>
        <taxon>Pseudomonadati</taxon>
        <taxon>Bacteroidota</taxon>
        <taxon>Cytophagia</taxon>
        <taxon>Cytophagales</taxon>
        <taxon>Flectobacillaceae</taxon>
        <taxon>Arcicella</taxon>
    </lineage>
</organism>
<feature type="compositionally biased region" description="Basic and acidic residues" evidence="2">
    <location>
        <begin position="126"/>
        <end position="137"/>
    </location>
</feature>